<dbReference type="InterPro" id="IPR045844">
    <property type="entry name" value="RRM_Ist3-like"/>
</dbReference>
<feature type="domain" description="RRM" evidence="4">
    <location>
        <begin position="31"/>
        <end position="109"/>
    </location>
</feature>
<organism evidence="5 6">
    <name type="scientific">Neolecta irregularis (strain DAH-3)</name>
    <dbReference type="NCBI Taxonomy" id="1198029"/>
    <lineage>
        <taxon>Eukaryota</taxon>
        <taxon>Fungi</taxon>
        <taxon>Dikarya</taxon>
        <taxon>Ascomycota</taxon>
        <taxon>Taphrinomycotina</taxon>
        <taxon>Neolectales</taxon>
        <taxon>Neolectaceae</taxon>
        <taxon>Neolecta</taxon>
    </lineage>
</organism>
<dbReference type="InterPro" id="IPR000504">
    <property type="entry name" value="RRM_dom"/>
</dbReference>
<dbReference type="STRING" id="1198029.A0A1U7LGY4"/>
<dbReference type="Pfam" id="PF00076">
    <property type="entry name" value="RRM_1"/>
    <property type="match status" value="1"/>
</dbReference>
<feature type="compositionally biased region" description="Basic and acidic residues" evidence="3">
    <location>
        <begin position="188"/>
        <end position="220"/>
    </location>
</feature>
<protein>
    <submittedName>
        <fullName evidence="5">U2 snRNP component ist3</fullName>
    </submittedName>
</protein>
<dbReference type="GO" id="GO:0000398">
    <property type="term" value="P:mRNA splicing, via spliceosome"/>
    <property type="evidence" value="ECO:0007669"/>
    <property type="project" value="InterPro"/>
</dbReference>
<reference evidence="5 6" key="1">
    <citation type="submission" date="2016-04" db="EMBL/GenBank/DDBJ databases">
        <title>Evolutionary innovation and constraint leading to complex multicellularity in the Ascomycota.</title>
        <authorList>
            <person name="Cisse O."/>
            <person name="Nguyen A."/>
            <person name="Hewitt D.A."/>
            <person name="Jedd G."/>
            <person name="Stajich J.E."/>
        </authorList>
    </citation>
    <scope>NUCLEOTIDE SEQUENCE [LARGE SCALE GENOMIC DNA]</scope>
    <source>
        <strain evidence="5 6">DAH-3</strain>
    </source>
</reference>
<evidence type="ECO:0000259" key="4">
    <source>
        <dbReference type="PROSITE" id="PS50102"/>
    </source>
</evidence>
<dbReference type="InterPro" id="IPR012677">
    <property type="entry name" value="Nucleotide-bd_a/b_plait_sf"/>
</dbReference>
<dbReference type="GO" id="GO:0005686">
    <property type="term" value="C:U2 snRNP"/>
    <property type="evidence" value="ECO:0007669"/>
    <property type="project" value="TreeGrafter"/>
</dbReference>
<comment type="caution">
    <text evidence="5">The sequence shown here is derived from an EMBL/GenBank/DDBJ whole genome shotgun (WGS) entry which is preliminary data.</text>
</comment>
<evidence type="ECO:0000256" key="2">
    <source>
        <dbReference type="PROSITE-ProRule" id="PRU00176"/>
    </source>
</evidence>
<dbReference type="AlphaFoldDB" id="A0A1U7LGY4"/>
<evidence type="ECO:0000256" key="3">
    <source>
        <dbReference type="SAM" id="MobiDB-lite"/>
    </source>
</evidence>
<gene>
    <name evidence="5" type="ORF">NEOLI_003328</name>
</gene>
<evidence type="ECO:0000313" key="6">
    <source>
        <dbReference type="Proteomes" id="UP000186594"/>
    </source>
</evidence>
<dbReference type="OrthoDB" id="2573941at2759"/>
<dbReference type="GO" id="GO:0071011">
    <property type="term" value="C:precatalytic spliceosome"/>
    <property type="evidence" value="ECO:0007669"/>
    <property type="project" value="TreeGrafter"/>
</dbReference>
<sequence>MNTIKEISRINQRQLDLPDGASWHDQYKDSAYIYIGGLPYDLTEGDVVCIFSQYGEPLDINLIRDKNTGKSKGFAFLKYEDQRSTVLAVDNLSGTTVLGRTLRVDHVSEYHQPKREGESTDLEDPRAAMNVAPEAMLSKTDVAISKTDELDEDVLAEGLDPEDPMRGYLIEKRRKELRSEKRARKKCERMSRSEKHGDESRGEKHGDESRSEKHGDDKPERKRSKRDSRSRSPHHRSRSPRKV</sequence>
<dbReference type="PANTHER" id="PTHR45880">
    <property type="entry name" value="RNA-BINDING MOTIF PROTEIN, X-LINKED 2"/>
    <property type="match status" value="1"/>
</dbReference>
<dbReference type="SMART" id="SM00360">
    <property type="entry name" value="RRM"/>
    <property type="match status" value="1"/>
</dbReference>
<feature type="compositionally biased region" description="Basic residues" evidence="3">
    <location>
        <begin position="221"/>
        <end position="243"/>
    </location>
</feature>
<dbReference type="GO" id="GO:0071013">
    <property type="term" value="C:catalytic step 2 spliceosome"/>
    <property type="evidence" value="ECO:0007669"/>
    <property type="project" value="TreeGrafter"/>
</dbReference>
<proteinExistence type="predicted"/>
<dbReference type="OMA" id="DQHGNDR"/>
<dbReference type="InterPro" id="IPR051847">
    <property type="entry name" value="RNA_proc/Spliceosome_comp"/>
</dbReference>
<dbReference type="PANTHER" id="PTHR45880:SF1">
    <property type="entry name" value="RNA-BINDING MOTIF PROTEIN, X-LINKED 2"/>
    <property type="match status" value="1"/>
</dbReference>
<feature type="compositionally biased region" description="Basic and acidic residues" evidence="3">
    <location>
        <begin position="163"/>
        <end position="180"/>
    </location>
</feature>
<keyword evidence="6" id="KW-1185">Reference proteome</keyword>
<dbReference type="GO" id="GO:0003723">
    <property type="term" value="F:RNA binding"/>
    <property type="evidence" value="ECO:0007669"/>
    <property type="project" value="UniProtKB-UniRule"/>
</dbReference>
<dbReference type="SUPFAM" id="SSF54928">
    <property type="entry name" value="RNA-binding domain, RBD"/>
    <property type="match status" value="1"/>
</dbReference>
<dbReference type="EMBL" id="LXFE01004132">
    <property type="protein sequence ID" value="OLL21920.1"/>
    <property type="molecule type" value="Genomic_DNA"/>
</dbReference>
<dbReference type="InterPro" id="IPR035979">
    <property type="entry name" value="RBD_domain_sf"/>
</dbReference>
<evidence type="ECO:0000256" key="1">
    <source>
        <dbReference type="ARBA" id="ARBA00022884"/>
    </source>
</evidence>
<dbReference type="Proteomes" id="UP000186594">
    <property type="component" value="Unassembled WGS sequence"/>
</dbReference>
<accession>A0A1U7LGY4</accession>
<dbReference type="FunFam" id="3.30.70.330:FF:000609">
    <property type="entry name" value="U2 snRNP component IST3"/>
    <property type="match status" value="1"/>
</dbReference>
<dbReference type="Gene3D" id="3.30.70.330">
    <property type="match status" value="1"/>
</dbReference>
<keyword evidence="1 2" id="KW-0694">RNA-binding</keyword>
<dbReference type="CDD" id="cd12411">
    <property type="entry name" value="RRM_ist3_like"/>
    <property type="match status" value="1"/>
</dbReference>
<evidence type="ECO:0000313" key="5">
    <source>
        <dbReference type="EMBL" id="OLL21920.1"/>
    </source>
</evidence>
<name>A0A1U7LGY4_NEOID</name>
<dbReference type="PROSITE" id="PS50102">
    <property type="entry name" value="RRM"/>
    <property type="match status" value="1"/>
</dbReference>
<feature type="region of interest" description="Disordered" evidence="3">
    <location>
        <begin position="154"/>
        <end position="243"/>
    </location>
</feature>